<evidence type="ECO:0000313" key="2">
    <source>
        <dbReference type="EMBL" id="MQM02323.1"/>
    </source>
</evidence>
<reference evidence="2" key="1">
    <citation type="submission" date="2017-07" db="EMBL/GenBank/DDBJ databases">
        <title>Taro Niue Genome Assembly and Annotation.</title>
        <authorList>
            <person name="Atibalentja N."/>
            <person name="Keating K."/>
            <person name="Fields C.J."/>
        </authorList>
    </citation>
    <scope>NUCLEOTIDE SEQUENCE</scope>
    <source>
        <strain evidence="2">Niue_2</strain>
        <tissue evidence="2">Leaf</tissue>
    </source>
</reference>
<dbReference type="Proteomes" id="UP000652761">
    <property type="component" value="Unassembled WGS sequence"/>
</dbReference>
<evidence type="ECO:0000313" key="3">
    <source>
        <dbReference type="Proteomes" id="UP000652761"/>
    </source>
</evidence>
<feature type="compositionally biased region" description="Polar residues" evidence="1">
    <location>
        <begin position="112"/>
        <end position="122"/>
    </location>
</feature>
<proteinExistence type="predicted"/>
<dbReference type="AlphaFoldDB" id="A0A843VTC0"/>
<feature type="compositionally biased region" description="Basic and acidic residues" evidence="1">
    <location>
        <begin position="91"/>
        <end position="102"/>
    </location>
</feature>
<accession>A0A843VTC0</accession>
<feature type="compositionally biased region" description="Polar residues" evidence="1">
    <location>
        <begin position="1"/>
        <end position="18"/>
    </location>
</feature>
<feature type="region of interest" description="Disordered" evidence="1">
    <location>
        <begin position="1"/>
        <end position="34"/>
    </location>
</feature>
<gene>
    <name evidence="2" type="ORF">Taro_035089</name>
</gene>
<feature type="region of interest" description="Disordered" evidence="1">
    <location>
        <begin position="91"/>
        <end position="122"/>
    </location>
</feature>
<organism evidence="2 3">
    <name type="scientific">Colocasia esculenta</name>
    <name type="common">Wild taro</name>
    <name type="synonym">Arum esculentum</name>
    <dbReference type="NCBI Taxonomy" id="4460"/>
    <lineage>
        <taxon>Eukaryota</taxon>
        <taxon>Viridiplantae</taxon>
        <taxon>Streptophyta</taxon>
        <taxon>Embryophyta</taxon>
        <taxon>Tracheophyta</taxon>
        <taxon>Spermatophyta</taxon>
        <taxon>Magnoliopsida</taxon>
        <taxon>Liliopsida</taxon>
        <taxon>Araceae</taxon>
        <taxon>Aroideae</taxon>
        <taxon>Colocasieae</taxon>
        <taxon>Colocasia</taxon>
    </lineage>
</organism>
<name>A0A843VTC0_COLES</name>
<protein>
    <submittedName>
        <fullName evidence="2">Uncharacterized protein</fullName>
    </submittedName>
</protein>
<feature type="compositionally biased region" description="Basic and acidic residues" evidence="1">
    <location>
        <begin position="25"/>
        <end position="34"/>
    </location>
</feature>
<keyword evidence="3" id="KW-1185">Reference proteome</keyword>
<evidence type="ECO:0000256" key="1">
    <source>
        <dbReference type="SAM" id="MobiDB-lite"/>
    </source>
</evidence>
<sequence>MKIVTASTSEPSAPTENLTIGADAHGSEDPEGLMDRSNKICKRIKYECKSKEGITNPLGAYPEGEVPTRKGTLLKVDAVYYGSVSSARRGECGREVSPEKEGMSFTKKPSRDYQSPTGTNSRIDIDVNNLNKVSKSILLTE</sequence>
<comment type="caution">
    <text evidence="2">The sequence shown here is derived from an EMBL/GenBank/DDBJ whole genome shotgun (WGS) entry which is preliminary data.</text>
</comment>
<dbReference type="EMBL" id="NMUH01002837">
    <property type="protein sequence ID" value="MQM02323.1"/>
    <property type="molecule type" value="Genomic_DNA"/>
</dbReference>